<protein>
    <recommendedName>
        <fullName evidence="4">DNA methylase N-4/N-6 domain-containing protein</fullName>
    </recommendedName>
</protein>
<reference evidence="5" key="1">
    <citation type="journal article" date="2014" name="Front. Microbiol.">
        <title>High frequency of phylogenetically diverse reductive dehalogenase-homologous genes in deep subseafloor sedimentary metagenomes.</title>
        <authorList>
            <person name="Kawai M."/>
            <person name="Futagami T."/>
            <person name="Toyoda A."/>
            <person name="Takaki Y."/>
            <person name="Nishi S."/>
            <person name="Hori S."/>
            <person name="Arai W."/>
            <person name="Tsubouchi T."/>
            <person name="Morono Y."/>
            <person name="Uchiyama I."/>
            <person name="Ito T."/>
            <person name="Fujiyama A."/>
            <person name="Inagaki F."/>
            <person name="Takami H."/>
        </authorList>
    </citation>
    <scope>NUCLEOTIDE SEQUENCE</scope>
    <source>
        <strain evidence="5">Expedition CK06-06</strain>
    </source>
</reference>
<dbReference type="Gene3D" id="3.40.50.150">
    <property type="entry name" value="Vaccinia Virus protein VP39"/>
    <property type="match status" value="1"/>
</dbReference>
<dbReference type="InterPro" id="IPR002941">
    <property type="entry name" value="DNA_methylase_N4/N6"/>
</dbReference>
<dbReference type="GO" id="GO:0008170">
    <property type="term" value="F:N-methyltransferase activity"/>
    <property type="evidence" value="ECO:0007669"/>
    <property type="project" value="InterPro"/>
</dbReference>
<feature type="region of interest" description="Disordered" evidence="3">
    <location>
        <begin position="183"/>
        <end position="223"/>
    </location>
</feature>
<proteinExistence type="predicted"/>
<name>X0TSX0_9ZZZZ</name>
<sequence length="273" mass="28240">MEAPVTVQPITAPATPDAQLWDGYGTALKPAWEPIILARKPLDGTNAHNALTHGCGGLWIDGARIEGAKGDGNWAGQSTRSPGVMDGDGGMFDSGVKNERGSQPQGRWPANLILDEAAGAILDGQSGQSKETAHERGRQHSGHHGGLAGGSGNIKTGTSGVRGISDSGGASRFFYCAKPSKHERNAGLTGEGKQRDASRNAAQPSMNGGKGNPYNRGAAPVRNSHPTVKPVALLRWLLRLTRPPTGGIVLDNFCGSGSTGIAAVLEGRDFIGV</sequence>
<evidence type="ECO:0000256" key="2">
    <source>
        <dbReference type="ARBA" id="ARBA00022679"/>
    </source>
</evidence>
<feature type="region of interest" description="Disordered" evidence="3">
    <location>
        <begin position="125"/>
        <end position="164"/>
    </location>
</feature>
<gene>
    <name evidence="5" type="ORF">S01H1_25654</name>
</gene>
<dbReference type="EMBL" id="BARS01015511">
    <property type="protein sequence ID" value="GAF91272.1"/>
    <property type="molecule type" value="Genomic_DNA"/>
</dbReference>
<dbReference type="SUPFAM" id="SSF53335">
    <property type="entry name" value="S-adenosyl-L-methionine-dependent methyltransferases"/>
    <property type="match status" value="1"/>
</dbReference>
<accession>X0TSX0</accession>
<evidence type="ECO:0000256" key="1">
    <source>
        <dbReference type="ARBA" id="ARBA00022603"/>
    </source>
</evidence>
<dbReference type="GO" id="GO:0003677">
    <property type="term" value="F:DNA binding"/>
    <property type="evidence" value="ECO:0007669"/>
    <property type="project" value="InterPro"/>
</dbReference>
<feature type="non-terminal residue" evidence="5">
    <location>
        <position position="273"/>
    </location>
</feature>
<evidence type="ECO:0000259" key="4">
    <source>
        <dbReference type="Pfam" id="PF01555"/>
    </source>
</evidence>
<dbReference type="AlphaFoldDB" id="X0TSX0"/>
<dbReference type="GO" id="GO:0032259">
    <property type="term" value="P:methylation"/>
    <property type="evidence" value="ECO:0007669"/>
    <property type="project" value="UniProtKB-KW"/>
</dbReference>
<dbReference type="PRINTS" id="PR00508">
    <property type="entry name" value="S21N4MTFRASE"/>
</dbReference>
<dbReference type="Pfam" id="PF01555">
    <property type="entry name" value="N6_N4_Mtase"/>
    <property type="match status" value="1"/>
</dbReference>
<evidence type="ECO:0000256" key="3">
    <source>
        <dbReference type="SAM" id="MobiDB-lite"/>
    </source>
</evidence>
<organism evidence="5">
    <name type="scientific">marine sediment metagenome</name>
    <dbReference type="NCBI Taxonomy" id="412755"/>
    <lineage>
        <taxon>unclassified sequences</taxon>
        <taxon>metagenomes</taxon>
        <taxon>ecological metagenomes</taxon>
    </lineage>
</organism>
<dbReference type="InterPro" id="IPR001091">
    <property type="entry name" value="RM_Methyltransferase"/>
</dbReference>
<keyword evidence="2" id="KW-0808">Transferase</keyword>
<feature type="domain" description="DNA methylase N-4/N-6" evidence="4">
    <location>
        <begin position="209"/>
        <end position="273"/>
    </location>
</feature>
<dbReference type="InterPro" id="IPR029063">
    <property type="entry name" value="SAM-dependent_MTases_sf"/>
</dbReference>
<comment type="caution">
    <text evidence="5">The sequence shown here is derived from an EMBL/GenBank/DDBJ whole genome shotgun (WGS) entry which is preliminary data.</text>
</comment>
<keyword evidence="1" id="KW-0489">Methyltransferase</keyword>
<evidence type="ECO:0000313" key="5">
    <source>
        <dbReference type="EMBL" id="GAF91272.1"/>
    </source>
</evidence>